<dbReference type="Gene3D" id="2.20.25.240">
    <property type="match status" value="1"/>
</dbReference>
<name>A0A1J1HX52_9DIPT</name>
<protein>
    <submittedName>
        <fullName evidence="5">CLUMA_CG005550, isoform A</fullName>
    </submittedName>
</protein>
<accession>A0A1J1HX52</accession>
<dbReference type="OrthoDB" id="7962512at2759"/>
<proteinExistence type="predicted"/>
<keyword evidence="2" id="KW-0863">Zinc-finger</keyword>
<evidence type="ECO:0000256" key="2">
    <source>
        <dbReference type="ARBA" id="ARBA00022771"/>
    </source>
</evidence>
<keyword evidence="1" id="KW-0479">Metal-binding</keyword>
<dbReference type="AlphaFoldDB" id="A0A1J1HX52"/>
<dbReference type="Pfam" id="PF04500">
    <property type="entry name" value="FLYWCH"/>
    <property type="match status" value="1"/>
</dbReference>
<dbReference type="GO" id="GO:0008270">
    <property type="term" value="F:zinc ion binding"/>
    <property type="evidence" value="ECO:0007669"/>
    <property type="project" value="UniProtKB-KW"/>
</dbReference>
<keyword evidence="3" id="KW-0862">Zinc</keyword>
<sequence length="114" mass="13485">MQIKSTFLNEDYLIPYLPKISTTDQQTTANIRNILNQELKVEYTRNNKNFVIMIANGHSFVKRQATRIRSYWSCRFHRKLNCLAKVIKIGDRVIAPIPIEHNHRVIPEKSLEYK</sequence>
<dbReference type="Proteomes" id="UP000183832">
    <property type="component" value="Unassembled WGS sequence"/>
</dbReference>
<evidence type="ECO:0000313" key="6">
    <source>
        <dbReference type="Proteomes" id="UP000183832"/>
    </source>
</evidence>
<dbReference type="EMBL" id="CVRI01000021">
    <property type="protein sequence ID" value="CRK91932.1"/>
    <property type="molecule type" value="Genomic_DNA"/>
</dbReference>
<dbReference type="InterPro" id="IPR007588">
    <property type="entry name" value="Znf_FLYWCH"/>
</dbReference>
<evidence type="ECO:0000259" key="4">
    <source>
        <dbReference type="Pfam" id="PF04500"/>
    </source>
</evidence>
<evidence type="ECO:0000313" key="5">
    <source>
        <dbReference type="EMBL" id="CRK91932.1"/>
    </source>
</evidence>
<evidence type="ECO:0000256" key="3">
    <source>
        <dbReference type="ARBA" id="ARBA00022833"/>
    </source>
</evidence>
<keyword evidence="6" id="KW-1185">Reference proteome</keyword>
<organism evidence="5 6">
    <name type="scientific">Clunio marinus</name>
    <dbReference type="NCBI Taxonomy" id="568069"/>
    <lineage>
        <taxon>Eukaryota</taxon>
        <taxon>Metazoa</taxon>
        <taxon>Ecdysozoa</taxon>
        <taxon>Arthropoda</taxon>
        <taxon>Hexapoda</taxon>
        <taxon>Insecta</taxon>
        <taxon>Pterygota</taxon>
        <taxon>Neoptera</taxon>
        <taxon>Endopterygota</taxon>
        <taxon>Diptera</taxon>
        <taxon>Nematocera</taxon>
        <taxon>Chironomoidea</taxon>
        <taxon>Chironomidae</taxon>
        <taxon>Clunio</taxon>
    </lineage>
</organism>
<feature type="domain" description="FLYWCH-type" evidence="4">
    <location>
        <begin position="43"/>
        <end position="103"/>
    </location>
</feature>
<reference evidence="5 6" key="1">
    <citation type="submission" date="2015-04" db="EMBL/GenBank/DDBJ databases">
        <authorList>
            <person name="Syromyatnikov M.Y."/>
            <person name="Popov V.N."/>
        </authorList>
    </citation>
    <scope>NUCLEOTIDE SEQUENCE [LARGE SCALE GENOMIC DNA]</scope>
</reference>
<evidence type="ECO:0000256" key="1">
    <source>
        <dbReference type="ARBA" id="ARBA00022723"/>
    </source>
</evidence>
<gene>
    <name evidence="5" type="ORF">CLUMA_CG005550</name>
</gene>